<comment type="caution">
    <text evidence="2">The sequence shown here is derived from an EMBL/GenBank/DDBJ whole genome shotgun (WGS) entry which is preliminary data.</text>
</comment>
<proteinExistence type="predicted"/>
<dbReference type="Pfam" id="PF10551">
    <property type="entry name" value="MULE"/>
    <property type="match status" value="1"/>
</dbReference>
<dbReference type="OrthoDB" id="8112855at2759"/>
<reference evidence="2 3" key="1">
    <citation type="submission" date="2019-07" db="EMBL/GenBank/DDBJ databases">
        <title>Draft genome assembly of a fouling barnacle, Amphibalanus amphitrite (Darwin, 1854): The first reference genome for Thecostraca.</title>
        <authorList>
            <person name="Kim W."/>
        </authorList>
    </citation>
    <scope>NUCLEOTIDE SEQUENCE [LARGE SCALE GENOMIC DNA]</scope>
    <source>
        <strain evidence="2">SNU_AA5</strain>
        <tissue evidence="2">Soma without cirri and trophi</tissue>
    </source>
</reference>
<dbReference type="PANTHER" id="PTHR35385">
    <property type="entry name" value="PROTEIN B, PUTATIVE-RELATED-RELATED"/>
    <property type="match status" value="1"/>
</dbReference>
<dbReference type="Proteomes" id="UP000440578">
    <property type="component" value="Unassembled WGS sequence"/>
</dbReference>
<sequence length="354" mass="39805">MLNRSTDPCAAYELRVTCNKKPHNHAVDNAAALRHRRVSELTKARLMELFQHHHSPSTALETLKLQLQEEHGSAYPSVAADRAIVPDRMAVYYLYYKHCRERYPASTQEETMDLIRHMKDVRTAVSVEDGETVIAAVTPLMERVHTLPDAGEVVFVDASGGMDRHGQRVFLLMCWSPAGGLPLGVIVSTSETEAVVDKAFRLLVGILPDGAFGGRGRRGPLCFMTDDCQAERNALSAVWPEARLLLCTFHVLQAVWRWLHNGKHGIDKQGFAARRQEWALCLRTDVPTRGHNTNNIVESAFRVLKDSVLYRTRAFNLLQLFDFVTVQLSKHYARRACDVANGRQRAAPAKKRAL</sequence>
<name>A0A6A4VJY3_AMPAM</name>
<feature type="domain" description="MULE transposase" evidence="1">
    <location>
        <begin position="218"/>
        <end position="253"/>
    </location>
</feature>
<dbReference type="EMBL" id="VIIS01001693">
    <property type="protein sequence ID" value="KAF0294355.1"/>
    <property type="molecule type" value="Genomic_DNA"/>
</dbReference>
<gene>
    <name evidence="2" type="ORF">FJT64_007990</name>
</gene>
<dbReference type="InterPro" id="IPR018289">
    <property type="entry name" value="MULE_transposase_dom"/>
</dbReference>
<dbReference type="PANTHER" id="PTHR35385:SF2">
    <property type="entry name" value="PROTEIN B, PUTATIVE-RELATED"/>
    <property type="match status" value="1"/>
</dbReference>
<accession>A0A6A4VJY3</accession>
<dbReference type="AlphaFoldDB" id="A0A6A4VJY3"/>
<protein>
    <recommendedName>
        <fullName evidence="1">MULE transposase domain-containing protein</fullName>
    </recommendedName>
</protein>
<evidence type="ECO:0000313" key="3">
    <source>
        <dbReference type="Proteomes" id="UP000440578"/>
    </source>
</evidence>
<evidence type="ECO:0000313" key="2">
    <source>
        <dbReference type="EMBL" id="KAF0294355.1"/>
    </source>
</evidence>
<evidence type="ECO:0000259" key="1">
    <source>
        <dbReference type="Pfam" id="PF10551"/>
    </source>
</evidence>
<organism evidence="2 3">
    <name type="scientific">Amphibalanus amphitrite</name>
    <name type="common">Striped barnacle</name>
    <name type="synonym">Balanus amphitrite</name>
    <dbReference type="NCBI Taxonomy" id="1232801"/>
    <lineage>
        <taxon>Eukaryota</taxon>
        <taxon>Metazoa</taxon>
        <taxon>Ecdysozoa</taxon>
        <taxon>Arthropoda</taxon>
        <taxon>Crustacea</taxon>
        <taxon>Multicrustacea</taxon>
        <taxon>Cirripedia</taxon>
        <taxon>Thoracica</taxon>
        <taxon>Thoracicalcarea</taxon>
        <taxon>Balanomorpha</taxon>
        <taxon>Balanoidea</taxon>
        <taxon>Balanidae</taxon>
        <taxon>Amphibalaninae</taxon>
        <taxon>Amphibalanus</taxon>
    </lineage>
</organism>
<keyword evidence="3" id="KW-1185">Reference proteome</keyword>